<evidence type="ECO:0000313" key="9">
    <source>
        <dbReference type="Proteomes" id="UP000187464"/>
    </source>
</evidence>
<reference evidence="8 9" key="1">
    <citation type="submission" date="2016-08" db="EMBL/GenBank/DDBJ databases">
        <authorList>
            <person name="Seilhamer J.J."/>
        </authorList>
    </citation>
    <scope>NUCLEOTIDE SEQUENCE [LARGE SCALE GENOMIC DNA]</scope>
    <source>
        <strain evidence="8">M3/6</strain>
    </source>
</reference>
<name>A0A1R3SZQ5_9BACT</name>
<dbReference type="Proteomes" id="UP000187464">
    <property type="component" value="Chromosome I"/>
</dbReference>
<keyword evidence="6 8" id="KW-0560">Oxidoreductase</keyword>
<dbReference type="GO" id="GO:0006207">
    <property type="term" value="P:'de novo' pyrimidine nucleobase biosynthetic process"/>
    <property type="evidence" value="ECO:0007669"/>
    <property type="project" value="TreeGrafter"/>
</dbReference>
<dbReference type="GO" id="GO:1990663">
    <property type="term" value="F:dihydroorotate dehydrogenase (fumarate) activity"/>
    <property type="evidence" value="ECO:0007669"/>
    <property type="project" value="UniProtKB-EC"/>
</dbReference>
<dbReference type="GO" id="GO:0044205">
    <property type="term" value="P:'de novo' UMP biosynthetic process"/>
    <property type="evidence" value="ECO:0007669"/>
    <property type="project" value="UniProtKB-UniPathway"/>
</dbReference>
<protein>
    <submittedName>
        <fullName evidence="8">Dihydroorotate dehydrogenase 2</fullName>
        <ecNumber evidence="8">1.3.98.1</ecNumber>
    </submittedName>
</protein>
<dbReference type="UniPathway" id="UPA00070"/>
<evidence type="ECO:0000313" key="8">
    <source>
        <dbReference type="EMBL" id="SCD19282.1"/>
    </source>
</evidence>
<dbReference type="InterPro" id="IPR005720">
    <property type="entry name" value="Dihydroorotate_DH_cat"/>
</dbReference>
<evidence type="ECO:0000256" key="5">
    <source>
        <dbReference type="ARBA" id="ARBA00022975"/>
    </source>
</evidence>
<gene>
    <name evidence="8" type="ORF">PSM36_0452</name>
</gene>
<accession>A0A1R3SZQ5</accession>
<dbReference type="InterPro" id="IPR013785">
    <property type="entry name" value="Aldolase_TIM"/>
</dbReference>
<dbReference type="NCBIfam" id="NF005741">
    <property type="entry name" value="PRK07565.1"/>
    <property type="match status" value="1"/>
</dbReference>
<sequence length="342" mass="38809">MKNLETSYMGIPLKNPVILGASELSSEIDSLKKAEQAGAAAIVYKTLFEEQIQLEDLQFDELKDEYNDIHAEMTSLHPDIDRSEIEYYLVKIRNAKESLSVPVIASLNAVNESSWFRYARLIEETGVDGIELNLYQTPTQFDLDAAEIENRQIAMVTEIKKQLSIPVSVKLSSDYTNILHFAKRLDEAGVDGMVLFNSFFQPDIDIEKESHRRAFNLSKKGDYKQSLRIAGMLYGRVNAAVCGSRGVFNGDDVIKLILSGATCVQVVSVVYRHGMKQITGMIREIEEWMERKGYDTLDQFRGKLSDSVLNKNDNLLIYKRAQYVDLILHSDTIFGNMQHRGF</sequence>
<dbReference type="EMBL" id="LT605205">
    <property type="protein sequence ID" value="SCD19282.1"/>
    <property type="molecule type" value="Genomic_DNA"/>
</dbReference>
<evidence type="ECO:0000256" key="6">
    <source>
        <dbReference type="ARBA" id="ARBA00023002"/>
    </source>
</evidence>
<organism evidence="8 9">
    <name type="scientific">Proteiniphilum saccharofermentans</name>
    <dbReference type="NCBI Taxonomy" id="1642647"/>
    <lineage>
        <taxon>Bacteria</taxon>
        <taxon>Pseudomonadati</taxon>
        <taxon>Bacteroidota</taxon>
        <taxon>Bacteroidia</taxon>
        <taxon>Bacteroidales</taxon>
        <taxon>Dysgonomonadaceae</taxon>
        <taxon>Proteiniphilum</taxon>
    </lineage>
</organism>
<dbReference type="SUPFAM" id="SSF51395">
    <property type="entry name" value="FMN-linked oxidoreductases"/>
    <property type="match status" value="1"/>
</dbReference>
<dbReference type="GO" id="GO:0005737">
    <property type="term" value="C:cytoplasm"/>
    <property type="evidence" value="ECO:0007669"/>
    <property type="project" value="InterPro"/>
</dbReference>
<dbReference type="InterPro" id="IPR012135">
    <property type="entry name" value="Dihydroorotate_DH_1_2"/>
</dbReference>
<dbReference type="AlphaFoldDB" id="A0A1R3SZQ5"/>
<dbReference type="STRING" id="1642647.PSM36_0452"/>
<evidence type="ECO:0000256" key="4">
    <source>
        <dbReference type="ARBA" id="ARBA00022643"/>
    </source>
</evidence>
<comment type="cofactor">
    <cofactor evidence="1">
        <name>FMN</name>
        <dbReference type="ChEBI" id="CHEBI:58210"/>
    </cofactor>
</comment>
<keyword evidence="9" id="KW-1185">Reference proteome</keyword>
<feature type="domain" description="Dihydroorotate dehydrogenase catalytic" evidence="7">
    <location>
        <begin position="4"/>
        <end position="289"/>
    </location>
</feature>
<dbReference type="Pfam" id="PF01180">
    <property type="entry name" value="DHO_dh"/>
    <property type="match status" value="1"/>
</dbReference>
<proteinExistence type="predicted"/>
<evidence type="ECO:0000256" key="3">
    <source>
        <dbReference type="ARBA" id="ARBA00022630"/>
    </source>
</evidence>
<evidence type="ECO:0000256" key="2">
    <source>
        <dbReference type="ARBA" id="ARBA00004725"/>
    </source>
</evidence>
<comment type="pathway">
    <text evidence="2">Pyrimidine metabolism; UMP biosynthesis via de novo pathway.</text>
</comment>
<dbReference type="PANTHER" id="PTHR48109">
    <property type="entry name" value="DIHYDROOROTATE DEHYDROGENASE (QUINONE), MITOCHONDRIAL-RELATED"/>
    <property type="match status" value="1"/>
</dbReference>
<keyword evidence="4" id="KW-0288">FMN</keyword>
<keyword evidence="5" id="KW-0665">Pyrimidine biosynthesis</keyword>
<evidence type="ECO:0000256" key="1">
    <source>
        <dbReference type="ARBA" id="ARBA00001917"/>
    </source>
</evidence>
<dbReference type="Gene3D" id="3.20.20.70">
    <property type="entry name" value="Aldolase class I"/>
    <property type="match status" value="1"/>
</dbReference>
<dbReference type="RefSeq" id="WP_076928597.1">
    <property type="nucleotide sequence ID" value="NZ_LT605205.1"/>
</dbReference>
<evidence type="ECO:0000259" key="7">
    <source>
        <dbReference type="Pfam" id="PF01180"/>
    </source>
</evidence>
<dbReference type="EC" id="1.3.98.1" evidence="8"/>
<dbReference type="InterPro" id="IPR050074">
    <property type="entry name" value="DHO_dehydrogenase"/>
</dbReference>
<dbReference type="PIRSF" id="PIRSF000164">
    <property type="entry name" value="DHO_oxidase"/>
    <property type="match status" value="1"/>
</dbReference>
<dbReference type="KEGG" id="psac:PSM36_0452"/>
<keyword evidence="3" id="KW-0285">Flavoprotein</keyword>
<dbReference type="PANTHER" id="PTHR48109:SF3">
    <property type="entry name" value="SLL0744 PROTEIN"/>
    <property type="match status" value="1"/>
</dbReference>